<dbReference type="OrthoDB" id="9801008at2"/>
<dbReference type="EMBL" id="LYPA01000029">
    <property type="protein sequence ID" value="OBR68127.1"/>
    <property type="molecule type" value="Genomic_DNA"/>
</dbReference>
<evidence type="ECO:0000259" key="1">
    <source>
        <dbReference type="Pfam" id="PF12674"/>
    </source>
</evidence>
<dbReference type="AlphaFoldDB" id="A0A1A5YR79"/>
<sequence>MTQLNETANESAAQPHFCQSCSMPMTGTAQYGTEQDGSSSPDYCSYCYEEGSFREPEQTMEGMIRQCVPYMVEEGMEESKARSLLSQHLPQLKRWKAASAPL</sequence>
<reference evidence="2 3" key="1">
    <citation type="submission" date="2016-05" db="EMBL/GenBank/DDBJ databases">
        <title>Paenibacillus oryzae. sp. nov., isolated from the rice root.</title>
        <authorList>
            <person name="Zhang J."/>
            <person name="Zhang X."/>
        </authorList>
    </citation>
    <scope>NUCLEOTIDE SEQUENCE [LARGE SCALE GENOMIC DNA]</scope>
    <source>
        <strain evidence="2 3">1DrF-4</strain>
    </source>
</reference>
<organism evidence="2 3">
    <name type="scientific">Paenibacillus oryzae</name>
    <dbReference type="NCBI Taxonomy" id="1844972"/>
    <lineage>
        <taxon>Bacteria</taxon>
        <taxon>Bacillati</taxon>
        <taxon>Bacillota</taxon>
        <taxon>Bacilli</taxon>
        <taxon>Bacillales</taxon>
        <taxon>Paenibacillaceae</taxon>
        <taxon>Paenibacillus</taxon>
    </lineage>
</organism>
<keyword evidence="3" id="KW-1185">Reference proteome</keyword>
<feature type="domain" description="Putative zinc ribbon" evidence="1">
    <location>
        <begin position="17"/>
        <end position="96"/>
    </location>
</feature>
<dbReference type="RefSeq" id="WP_068679755.1">
    <property type="nucleotide sequence ID" value="NZ_LYPA01000029.1"/>
</dbReference>
<comment type="caution">
    <text evidence="2">The sequence shown here is derived from an EMBL/GenBank/DDBJ whole genome shotgun (WGS) entry which is preliminary data.</text>
</comment>
<evidence type="ECO:0000313" key="3">
    <source>
        <dbReference type="Proteomes" id="UP000092024"/>
    </source>
</evidence>
<evidence type="ECO:0000313" key="2">
    <source>
        <dbReference type="EMBL" id="OBR68127.1"/>
    </source>
</evidence>
<dbReference type="Pfam" id="PF12674">
    <property type="entry name" value="Zn_ribbon_2"/>
    <property type="match status" value="1"/>
</dbReference>
<dbReference type="Proteomes" id="UP000092024">
    <property type="component" value="Unassembled WGS sequence"/>
</dbReference>
<name>A0A1A5YR79_9BACL</name>
<proteinExistence type="predicted"/>
<gene>
    <name evidence="2" type="ORF">A7K91_07945</name>
</gene>
<accession>A0A1A5YR79</accession>
<protein>
    <submittedName>
        <fullName evidence="2">Transcriptional regulator</fullName>
    </submittedName>
</protein>
<dbReference type="InterPro" id="IPR025868">
    <property type="entry name" value="Zn_ribbon_dom_put"/>
</dbReference>
<dbReference type="STRING" id="1844972.A7K91_07945"/>